<dbReference type="KEGG" id="htx:EKK97_04460"/>
<reference evidence="2 3" key="1">
    <citation type="submission" date="2019-01" db="EMBL/GenBank/DDBJ databases">
        <title>Complete genome of a denitifying bacterium Halomons sp. BC-M4-5.</title>
        <authorList>
            <person name="Wang L."/>
            <person name="Shao Z."/>
        </authorList>
    </citation>
    <scope>NUCLEOTIDE SEQUENCE [LARGE SCALE GENOMIC DNA]</scope>
    <source>
        <strain evidence="2 3">BC-M4-5</strain>
    </source>
</reference>
<name>A0A6I6SHY8_9GAMM</name>
<keyword evidence="3" id="KW-1185">Reference proteome</keyword>
<evidence type="ECO:0000313" key="3">
    <source>
        <dbReference type="Proteomes" id="UP000464013"/>
    </source>
</evidence>
<evidence type="ECO:0000256" key="1">
    <source>
        <dbReference type="SAM" id="Phobius"/>
    </source>
</evidence>
<dbReference type="OrthoDB" id="9854219at2"/>
<organism evidence="2 3">
    <name type="scientific">Billgrantia tianxiuensis</name>
    <dbReference type="NCBI Taxonomy" id="2497861"/>
    <lineage>
        <taxon>Bacteria</taxon>
        <taxon>Pseudomonadati</taxon>
        <taxon>Pseudomonadota</taxon>
        <taxon>Gammaproteobacteria</taxon>
        <taxon>Oceanospirillales</taxon>
        <taxon>Halomonadaceae</taxon>
        <taxon>Billgrantia</taxon>
    </lineage>
</organism>
<evidence type="ECO:0000313" key="2">
    <source>
        <dbReference type="EMBL" id="QHC49011.1"/>
    </source>
</evidence>
<dbReference type="RefSeq" id="WP_159549567.1">
    <property type="nucleotide sequence ID" value="NZ_CP035042.1"/>
</dbReference>
<keyword evidence="1" id="KW-0812">Transmembrane</keyword>
<protein>
    <submittedName>
        <fullName evidence="2">Uncharacterized protein</fullName>
    </submittedName>
</protein>
<sequence>MKNEHWVQILVGIIILGTLAFLGTSMYDMRGLLSGVAMKVDQNEQRVSRIADVLPDVRARVAWDELHGPLSGFIAVSVPEERNPNEWVSTIRLYDARTRRLQLFEMTRPEREKDFPRYLVAGRIRAEGSLEPSFHELTVFANSERIPVALPKTLDNHASFVIRSQSMEVYEDFFREFSDDEPSTTDSTDLRNWLELSAELEALDQEG</sequence>
<feature type="transmembrane region" description="Helical" evidence="1">
    <location>
        <begin position="6"/>
        <end position="24"/>
    </location>
</feature>
<accession>A0A6I6SHY8</accession>
<keyword evidence="1" id="KW-1133">Transmembrane helix</keyword>
<proteinExistence type="predicted"/>
<dbReference type="AlphaFoldDB" id="A0A6I6SHY8"/>
<gene>
    <name evidence="2" type="ORF">EKK97_04460</name>
</gene>
<dbReference type="Proteomes" id="UP000464013">
    <property type="component" value="Chromosome"/>
</dbReference>
<dbReference type="EMBL" id="CP035042">
    <property type="protein sequence ID" value="QHC49011.1"/>
    <property type="molecule type" value="Genomic_DNA"/>
</dbReference>
<keyword evidence="1" id="KW-0472">Membrane</keyword>